<evidence type="ECO:0000313" key="4">
    <source>
        <dbReference type="EMBL" id="VDN26042.1"/>
    </source>
</evidence>
<dbReference type="SUPFAM" id="SSF54001">
    <property type="entry name" value="Cysteine proteinases"/>
    <property type="match status" value="1"/>
</dbReference>
<dbReference type="InterPro" id="IPR018200">
    <property type="entry name" value="USP_CS"/>
</dbReference>
<dbReference type="InterPro" id="IPR001394">
    <property type="entry name" value="Peptidase_C19_UCH"/>
</dbReference>
<dbReference type="InterPro" id="IPR028889">
    <property type="entry name" value="USP"/>
</dbReference>
<feature type="domain" description="USP" evidence="3">
    <location>
        <begin position="1"/>
        <end position="160"/>
    </location>
</feature>
<dbReference type="GO" id="GO:0004843">
    <property type="term" value="F:cysteine-type deubiquitinase activity"/>
    <property type="evidence" value="ECO:0007669"/>
    <property type="project" value="InterPro"/>
</dbReference>
<proteinExistence type="predicted"/>
<evidence type="ECO:0000256" key="1">
    <source>
        <dbReference type="SAM" id="MobiDB-lite"/>
    </source>
</evidence>
<evidence type="ECO:0000313" key="5">
    <source>
        <dbReference type="Proteomes" id="UP000281553"/>
    </source>
</evidence>
<dbReference type="InterPro" id="IPR038765">
    <property type="entry name" value="Papain-like_cys_pep_sf"/>
</dbReference>
<dbReference type="CDD" id="cd02257">
    <property type="entry name" value="Peptidase_C19"/>
    <property type="match status" value="1"/>
</dbReference>
<keyword evidence="5" id="KW-1185">Reference proteome</keyword>
<feature type="region of interest" description="Disordered" evidence="1">
    <location>
        <begin position="69"/>
        <end position="92"/>
    </location>
</feature>
<feature type="chain" id="PRO_5018285929" description="USP domain-containing protein" evidence="2">
    <location>
        <begin position="24"/>
        <end position="160"/>
    </location>
</feature>
<dbReference type="OrthoDB" id="2420415at2759"/>
<sequence length="160" mass="17574">MRHLSPHVLIGLNLFVYNRATQACQKVMPRIRINELLSVRVPKSPSLPHQPSVPPPDVAVTETASISTNQAVALGDRPHEEQSSPSPAPDVAEESSIQVYKLQGMILHHGLSLGCGHYTCVAKVDANWVSFDDCSTSFTSLDQINRQPFATPYLLLYSKV</sequence>
<feature type="signal peptide" evidence="2">
    <location>
        <begin position="1"/>
        <end position="23"/>
    </location>
</feature>
<keyword evidence="2" id="KW-0732">Signal</keyword>
<dbReference type="Pfam" id="PF00443">
    <property type="entry name" value="UCH"/>
    <property type="match status" value="1"/>
</dbReference>
<reference evidence="4 5" key="1">
    <citation type="submission" date="2018-11" db="EMBL/GenBank/DDBJ databases">
        <authorList>
            <consortium name="Pathogen Informatics"/>
        </authorList>
    </citation>
    <scope>NUCLEOTIDE SEQUENCE [LARGE SCALE GENOMIC DNA]</scope>
</reference>
<dbReference type="AlphaFoldDB" id="A0A3P7Q238"/>
<evidence type="ECO:0000259" key="3">
    <source>
        <dbReference type="PROSITE" id="PS50235"/>
    </source>
</evidence>
<dbReference type="GO" id="GO:0016579">
    <property type="term" value="P:protein deubiquitination"/>
    <property type="evidence" value="ECO:0007669"/>
    <property type="project" value="InterPro"/>
</dbReference>
<evidence type="ECO:0000256" key="2">
    <source>
        <dbReference type="SAM" id="SignalP"/>
    </source>
</evidence>
<dbReference type="Proteomes" id="UP000281553">
    <property type="component" value="Unassembled WGS sequence"/>
</dbReference>
<organism evidence="4 5">
    <name type="scientific">Dibothriocephalus latus</name>
    <name type="common">Fish tapeworm</name>
    <name type="synonym">Diphyllobothrium latum</name>
    <dbReference type="NCBI Taxonomy" id="60516"/>
    <lineage>
        <taxon>Eukaryota</taxon>
        <taxon>Metazoa</taxon>
        <taxon>Spiralia</taxon>
        <taxon>Lophotrochozoa</taxon>
        <taxon>Platyhelminthes</taxon>
        <taxon>Cestoda</taxon>
        <taxon>Eucestoda</taxon>
        <taxon>Diphyllobothriidea</taxon>
        <taxon>Diphyllobothriidae</taxon>
        <taxon>Dibothriocephalus</taxon>
    </lineage>
</organism>
<accession>A0A3P7Q238</accession>
<dbReference type="EMBL" id="UYRU01075579">
    <property type="protein sequence ID" value="VDN26042.1"/>
    <property type="molecule type" value="Genomic_DNA"/>
</dbReference>
<name>A0A3P7Q238_DIBLA</name>
<gene>
    <name evidence="4" type="ORF">DILT_LOCUS14727</name>
</gene>
<dbReference type="PROSITE" id="PS50235">
    <property type="entry name" value="USP_3"/>
    <property type="match status" value="1"/>
</dbReference>
<dbReference type="Gene3D" id="3.90.70.10">
    <property type="entry name" value="Cysteine proteinases"/>
    <property type="match status" value="1"/>
</dbReference>
<dbReference type="PROSITE" id="PS00973">
    <property type="entry name" value="USP_2"/>
    <property type="match status" value="1"/>
</dbReference>
<protein>
    <recommendedName>
        <fullName evidence="3">USP domain-containing protein</fullName>
    </recommendedName>
</protein>